<keyword evidence="2" id="KW-0472">Membrane</keyword>
<keyword evidence="2" id="KW-1133">Transmembrane helix</keyword>
<proteinExistence type="predicted"/>
<feature type="compositionally biased region" description="Low complexity" evidence="1">
    <location>
        <begin position="139"/>
        <end position="152"/>
    </location>
</feature>
<evidence type="ECO:0000256" key="1">
    <source>
        <dbReference type="SAM" id="MobiDB-lite"/>
    </source>
</evidence>
<dbReference type="AlphaFoldDB" id="A0A7I4XUI3"/>
<feature type="transmembrane region" description="Helical" evidence="2">
    <location>
        <begin position="236"/>
        <end position="256"/>
    </location>
</feature>
<evidence type="ECO:0000313" key="3">
    <source>
        <dbReference type="Proteomes" id="UP000025227"/>
    </source>
</evidence>
<accession>A0A7I4XUI3</accession>
<dbReference type="OMA" id="ICCCSRY"/>
<keyword evidence="3" id="KW-1185">Reference proteome</keyword>
<feature type="region of interest" description="Disordered" evidence="1">
    <location>
        <begin position="130"/>
        <end position="152"/>
    </location>
</feature>
<evidence type="ECO:0000256" key="2">
    <source>
        <dbReference type="SAM" id="Phobius"/>
    </source>
</evidence>
<reference evidence="4" key="1">
    <citation type="submission" date="2020-12" db="UniProtKB">
        <authorList>
            <consortium name="WormBaseParasite"/>
        </authorList>
    </citation>
    <scope>IDENTIFICATION</scope>
    <source>
        <strain evidence="4">MHco3</strain>
    </source>
</reference>
<dbReference type="WBParaSite" id="HCON_00005340-00001">
    <property type="protein sequence ID" value="HCON_00005340-00001"/>
    <property type="gene ID" value="HCON_00005340"/>
</dbReference>
<evidence type="ECO:0000313" key="4">
    <source>
        <dbReference type="WBParaSite" id="HCON_00005340-00001"/>
    </source>
</evidence>
<organism evidence="3 4">
    <name type="scientific">Haemonchus contortus</name>
    <name type="common">Barber pole worm</name>
    <dbReference type="NCBI Taxonomy" id="6289"/>
    <lineage>
        <taxon>Eukaryota</taxon>
        <taxon>Metazoa</taxon>
        <taxon>Ecdysozoa</taxon>
        <taxon>Nematoda</taxon>
        <taxon>Chromadorea</taxon>
        <taxon>Rhabditida</taxon>
        <taxon>Rhabditina</taxon>
        <taxon>Rhabditomorpha</taxon>
        <taxon>Strongyloidea</taxon>
        <taxon>Trichostrongylidae</taxon>
        <taxon>Haemonchus</taxon>
    </lineage>
</organism>
<dbReference type="OrthoDB" id="5856972at2759"/>
<sequence length="274" mass="30754">MTSGVPWQDLSTESTSIRKYLQREMSPSLLRLPLCCCTKDVQKTSKNQDPKSHFTIALNGNNMLTVPKVAVNGRVVCATHPCNPVSPKQVIIDMPEEFTTARTSRDHCNNHLSMNELMRMVRAEEGLKVTPRQYQQKVSTSSPRTAPTSRKTSAIVNERKLNKMICPPQPLDARQLAQRERAKRAVFDPDGDITTRSSPPRSAQYRKRSTCSIATISGENYIVLQHPPPTASTTRYITVLPHMFFAVITISLTWLANLVGLMSRQRVIICAISY</sequence>
<dbReference type="Proteomes" id="UP000025227">
    <property type="component" value="Unplaced"/>
</dbReference>
<protein>
    <submittedName>
        <fullName evidence="4">Uncharacterized protein</fullName>
    </submittedName>
</protein>
<keyword evidence="2" id="KW-0812">Transmembrane</keyword>
<name>A0A7I4XUI3_HAECO</name>